<organism evidence="1 2">
    <name type="scientific">Pseudonocardia tropica</name>
    <dbReference type="NCBI Taxonomy" id="681289"/>
    <lineage>
        <taxon>Bacteria</taxon>
        <taxon>Bacillati</taxon>
        <taxon>Actinomycetota</taxon>
        <taxon>Actinomycetes</taxon>
        <taxon>Pseudonocardiales</taxon>
        <taxon>Pseudonocardiaceae</taxon>
        <taxon>Pseudonocardia</taxon>
    </lineage>
</organism>
<protein>
    <submittedName>
        <fullName evidence="1">XRE family transcriptional regulator</fullName>
    </submittedName>
</protein>
<comment type="caution">
    <text evidence="1">The sequence shown here is derived from an EMBL/GenBank/DDBJ whole genome shotgun (WGS) entry which is preliminary data.</text>
</comment>
<name>A0ABV1JTF2_9PSEU</name>
<gene>
    <name evidence="1" type="ORF">WHI96_10365</name>
</gene>
<proteinExistence type="predicted"/>
<dbReference type="RefSeq" id="WP_345649381.1">
    <property type="nucleotide sequence ID" value="NZ_BAABLY010000061.1"/>
</dbReference>
<keyword evidence="2" id="KW-1185">Reference proteome</keyword>
<evidence type="ECO:0000313" key="1">
    <source>
        <dbReference type="EMBL" id="MEQ3539226.1"/>
    </source>
</evidence>
<accession>A0ABV1JTF2</accession>
<reference evidence="1 2" key="1">
    <citation type="submission" date="2024-03" db="EMBL/GenBank/DDBJ databases">
        <title>Draft genome sequence of Pseudonocardia tropica JCM 19149.</title>
        <authorList>
            <person name="Butdee W."/>
            <person name="Duangmal K."/>
        </authorList>
    </citation>
    <scope>NUCLEOTIDE SEQUENCE [LARGE SCALE GENOMIC DNA]</scope>
    <source>
        <strain evidence="1 2">JCM 19149</strain>
    </source>
</reference>
<sequence length="424" mass="46357">MEEAARRLGIATGTFRSWLDGRHVPKVSIFDYWTGLADLARMSEVELLATAGVVPEQVINAISLSQAARELRDGLERTRQSLSQASMLVHSSLVAQVVNELSLSGVEWEIRLRSAHRGRAFRVTYHHYVGLIRPDELDSWTYEETRSYVQSDLLGHVWDSLGLYWRVAEVHDWPNPPDLVIQVPEQEACRPPLVTSPMMGERTILVCSPPWGYGELLGSMVADAIGHGNVDFRYRGGIPDDASKRVATIQADVDGTTRDHVIGIPPLSLLEGLQLGRRQLDGRVVVVISYGANIERRAAVVYADALRELARSPEAGVRTVIGNIATALEELPAGSPYYAVHIADADVEVCGVVDRHLLNDTVGRLALSLARMILLDHGRPPVPVGGPLRDYMRSGVRPGTFATMNSTVVRATTGRGAPQADSAS</sequence>
<dbReference type="Proteomes" id="UP001464923">
    <property type="component" value="Unassembled WGS sequence"/>
</dbReference>
<evidence type="ECO:0000313" key="2">
    <source>
        <dbReference type="Proteomes" id="UP001464923"/>
    </source>
</evidence>
<dbReference type="EMBL" id="JBEDNP010000005">
    <property type="protein sequence ID" value="MEQ3539226.1"/>
    <property type="molecule type" value="Genomic_DNA"/>
</dbReference>